<name>A0A375E8A9_9BURK</name>
<dbReference type="AlphaFoldDB" id="A0A375E8A9"/>
<protein>
    <submittedName>
        <fullName evidence="1">Uncharacterized protein</fullName>
    </submittedName>
</protein>
<accession>A0A375E8A9</accession>
<gene>
    <name evidence="1" type="ORF">CBM2613_B170215</name>
</gene>
<evidence type="ECO:0000313" key="1">
    <source>
        <dbReference type="EMBL" id="SOZ70776.1"/>
    </source>
</evidence>
<dbReference type="Proteomes" id="UP000256952">
    <property type="component" value="Chromosome CBM2613_b"/>
</dbReference>
<dbReference type="EMBL" id="OFTH01000042">
    <property type="protein sequence ID" value="SOZ70776.1"/>
    <property type="molecule type" value="Genomic_DNA"/>
</dbReference>
<organism evidence="1">
    <name type="scientific">Cupriavidus taiwanensis</name>
    <dbReference type="NCBI Taxonomy" id="164546"/>
    <lineage>
        <taxon>Bacteria</taxon>
        <taxon>Pseudomonadati</taxon>
        <taxon>Pseudomonadota</taxon>
        <taxon>Betaproteobacteria</taxon>
        <taxon>Burkholderiales</taxon>
        <taxon>Burkholderiaceae</taxon>
        <taxon>Cupriavidus</taxon>
    </lineage>
</organism>
<reference evidence="1" key="1">
    <citation type="submission" date="2018-01" db="EMBL/GenBank/DDBJ databases">
        <authorList>
            <person name="Clerissi C."/>
        </authorList>
    </citation>
    <scope>NUCLEOTIDE SEQUENCE</scope>
    <source>
        <strain evidence="1">Cupriavidus taiwanensis STM 8556</strain>
    </source>
</reference>
<sequence>MWALMPHVGWQGEFGMLNPKVSANCLREGAPALLPGYTREAGRWEQVVKDKEIRIE</sequence>
<comment type="caution">
    <text evidence="1">The sequence shown here is derived from an EMBL/GenBank/DDBJ whole genome shotgun (WGS) entry which is preliminary data.</text>
</comment>
<proteinExistence type="predicted"/>